<keyword evidence="2" id="KW-1185">Reference proteome</keyword>
<name>A0A9X1SZ03_9ACTN</name>
<accession>A0A9X1SZ03</accession>
<comment type="caution">
    <text evidence="1">The sequence shown here is derived from an EMBL/GenBank/DDBJ whole genome shotgun (WGS) entry which is preliminary data.</text>
</comment>
<evidence type="ECO:0000313" key="2">
    <source>
        <dbReference type="Proteomes" id="UP001138997"/>
    </source>
</evidence>
<dbReference type="Proteomes" id="UP001138997">
    <property type="component" value="Unassembled WGS sequence"/>
</dbReference>
<dbReference type="RefSeq" id="WP_231449737.1">
    <property type="nucleotide sequence ID" value="NZ_JAJOMB010000036.1"/>
</dbReference>
<protein>
    <submittedName>
        <fullName evidence="1">DUF4192 domain-containing protein</fullName>
    </submittedName>
</protein>
<proteinExistence type="predicted"/>
<organism evidence="1 2">
    <name type="scientific">Kineosporia babensis</name>
    <dbReference type="NCBI Taxonomy" id="499548"/>
    <lineage>
        <taxon>Bacteria</taxon>
        <taxon>Bacillati</taxon>
        <taxon>Actinomycetota</taxon>
        <taxon>Actinomycetes</taxon>
        <taxon>Kineosporiales</taxon>
        <taxon>Kineosporiaceae</taxon>
        <taxon>Kineosporia</taxon>
    </lineage>
</organism>
<dbReference type="AlphaFoldDB" id="A0A9X1SZ03"/>
<evidence type="ECO:0000313" key="1">
    <source>
        <dbReference type="EMBL" id="MCD5316885.1"/>
    </source>
</evidence>
<reference evidence="1" key="1">
    <citation type="submission" date="2021-11" db="EMBL/GenBank/DDBJ databases">
        <title>Streptomyces corallinus and Kineosporia corallina sp. nov., two new coral-derived marine actinobacteria.</title>
        <authorList>
            <person name="Buangrab K."/>
            <person name="Sutthacheep M."/>
            <person name="Yeemin T."/>
            <person name="Harunari E."/>
            <person name="Igarashi Y."/>
            <person name="Sripreechasak P."/>
            <person name="Kanchanasin P."/>
            <person name="Tanasupawat S."/>
            <person name="Phongsopitanun W."/>
        </authorList>
    </citation>
    <scope>NUCLEOTIDE SEQUENCE</scope>
    <source>
        <strain evidence="1">JCM 31032</strain>
    </source>
</reference>
<gene>
    <name evidence="1" type="ORF">LR394_38915</name>
</gene>
<sequence length="318" mass="35868">MNRSPHHPDPRPRHTRVEVEDLHLALMSWYEALSHPDQVFVVSVLGTQAHIEVEPIENPSEQRWKFLNFKIQLTSAELGRRIHHVYVFAYSPQARHFAEAARSQIESMGWTIVHADVTGSRQVNAPLTQHHNRDQAEDIDPIACTVREQRRLALQHARHILRAEPRSKLPRSVQDACLDALRDRMLAFACLADLDEDSVRFWRNLSITATGPLDALAGSVLAGIHQQRGEPTRARQALDRACRISQPVMGWSDRWPQALMSPSDPPADPCLTNLSMIMTMVDVMVAENLGPAEATHLADRCAQVLDALLPEREMSPDD</sequence>
<dbReference type="EMBL" id="JAJOMB010000036">
    <property type="protein sequence ID" value="MCD5316885.1"/>
    <property type="molecule type" value="Genomic_DNA"/>
</dbReference>